<dbReference type="EC" id="1.1.1.369" evidence="3"/>
<organism evidence="3 4">
    <name type="scientific">Candidatus Fervidibacter sacchari</name>
    <dbReference type="NCBI Taxonomy" id="1448929"/>
    <lineage>
        <taxon>Bacteria</taxon>
        <taxon>Candidatus Fervidibacterota</taxon>
        <taxon>Candidatus Fervidibacter</taxon>
    </lineage>
</organism>
<dbReference type="InterPro" id="IPR000683">
    <property type="entry name" value="Gfo/Idh/MocA-like_OxRdtase_N"/>
</dbReference>
<proteinExistence type="predicted"/>
<dbReference type="EC" id="1.1.1.18" evidence="3"/>
<feature type="domain" description="GFO/IDH/MocA-like oxidoreductase" evidence="2">
    <location>
        <begin position="134"/>
        <end position="233"/>
    </location>
</feature>
<protein>
    <submittedName>
        <fullName evidence="3">Myo-inositol 2-dehydrogenase/D-chiro-inositol 1-dehydrogenase</fullName>
        <ecNumber evidence="3">1.1.1.18</ecNumber>
        <ecNumber evidence="3">1.1.1.369</ecNumber>
    </submittedName>
</protein>
<feature type="domain" description="Gfo/Idh/MocA-like oxidoreductase N-terminal" evidence="1">
    <location>
        <begin position="7"/>
        <end position="121"/>
    </location>
</feature>
<reference evidence="3 4" key="1">
    <citation type="submission" date="2022-08" db="EMBL/GenBank/DDBJ databases">
        <title>Bacterial and archaeal communities from various locations to study Microbial Dark Matter (Phase II).</title>
        <authorList>
            <person name="Stepanauskas R."/>
        </authorList>
    </citation>
    <scope>NUCLEOTIDE SEQUENCE [LARGE SCALE GENOMIC DNA]</scope>
    <source>
        <strain evidence="3 4">PD1</strain>
    </source>
</reference>
<dbReference type="Pfam" id="PF22725">
    <property type="entry name" value="GFO_IDH_MocA_C3"/>
    <property type="match status" value="1"/>
</dbReference>
<dbReference type="PANTHER" id="PTHR43377">
    <property type="entry name" value="BILIVERDIN REDUCTASE A"/>
    <property type="match status" value="1"/>
</dbReference>
<dbReference type="Gene3D" id="3.30.360.10">
    <property type="entry name" value="Dihydrodipicolinate Reductase, domain 2"/>
    <property type="match status" value="1"/>
</dbReference>
<gene>
    <name evidence="3" type="ORF">M2350_000740</name>
</gene>
<dbReference type="InterPro" id="IPR036291">
    <property type="entry name" value="NAD(P)-bd_dom_sf"/>
</dbReference>
<evidence type="ECO:0000259" key="1">
    <source>
        <dbReference type="Pfam" id="PF01408"/>
    </source>
</evidence>
<dbReference type="InterPro" id="IPR055170">
    <property type="entry name" value="GFO_IDH_MocA-like_dom"/>
</dbReference>
<dbReference type="Gene3D" id="3.40.50.720">
    <property type="entry name" value="NAD(P)-binding Rossmann-like Domain"/>
    <property type="match status" value="1"/>
</dbReference>
<evidence type="ECO:0000313" key="4">
    <source>
        <dbReference type="Proteomes" id="UP001204798"/>
    </source>
</evidence>
<sequence length="346" mass="38605">MAERKARIGFVGCGGHATSTLYPTLHRIPQVELVAVCDLKEELAKRNARFFGALRWYTDVREMLEKEDLDGVIIVGPPQMHVEVGKICLDAGKPIFVEKPSAISYEEAVSLARYAEERGLWGAVAYMKRYAVGYRMAKQIAASPEFGGIHFLQIEFSNGPYPAIWGIDDPAKAFLIGQAVHLFNLARFFCGEIAEVYAKLYRLTENMFAYAVVGRFQSGVPFVMNLNSLEAKDWKIRERLCLSGNGCYLEVVDMLHLRYRPRELMLPEFKVGGRTQTLTWSPEWAEVLATKAEGAFGYQGEIEAFAKACLGEGEPASTLWDGAKDLQVAEAVWESADSNKLVQIAV</sequence>
<name>A0ABT2EN45_9BACT</name>
<comment type="caution">
    <text evidence="3">The sequence shown here is derived from an EMBL/GenBank/DDBJ whole genome shotgun (WGS) entry which is preliminary data.</text>
</comment>
<evidence type="ECO:0000259" key="2">
    <source>
        <dbReference type="Pfam" id="PF22725"/>
    </source>
</evidence>
<dbReference type="RefSeq" id="WP_259094039.1">
    <property type="nucleotide sequence ID" value="NZ_CP130454.1"/>
</dbReference>
<accession>A0ABT2EN45</accession>
<dbReference type="InterPro" id="IPR051450">
    <property type="entry name" value="Gfo/Idh/MocA_Oxidoreductases"/>
</dbReference>
<dbReference type="Proteomes" id="UP001204798">
    <property type="component" value="Unassembled WGS sequence"/>
</dbReference>
<dbReference type="GO" id="GO:0050112">
    <property type="term" value="F:inositol 2-dehydrogenase (NAD+) activity"/>
    <property type="evidence" value="ECO:0007669"/>
    <property type="project" value="UniProtKB-EC"/>
</dbReference>
<dbReference type="PANTHER" id="PTHR43377:SF1">
    <property type="entry name" value="BILIVERDIN REDUCTASE A"/>
    <property type="match status" value="1"/>
</dbReference>
<dbReference type="Pfam" id="PF01408">
    <property type="entry name" value="GFO_IDH_MocA"/>
    <property type="match status" value="1"/>
</dbReference>
<keyword evidence="3" id="KW-0560">Oxidoreductase</keyword>
<dbReference type="SUPFAM" id="SSF55347">
    <property type="entry name" value="Glyceraldehyde-3-phosphate dehydrogenase-like, C-terminal domain"/>
    <property type="match status" value="1"/>
</dbReference>
<evidence type="ECO:0000313" key="3">
    <source>
        <dbReference type="EMBL" id="MCS3918343.1"/>
    </source>
</evidence>
<dbReference type="SUPFAM" id="SSF51735">
    <property type="entry name" value="NAD(P)-binding Rossmann-fold domains"/>
    <property type="match status" value="1"/>
</dbReference>
<dbReference type="EMBL" id="JANUCP010000001">
    <property type="protein sequence ID" value="MCS3918343.1"/>
    <property type="molecule type" value="Genomic_DNA"/>
</dbReference>
<keyword evidence="4" id="KW-1185">Reference proteome</keyword>